<dbReference type="InterPro" id="IPR003615">
    <property type="entry name" value="HNH_nuc"/>
</dbReference>
<evidence type="ECO:0000259" key="2">
    <source>
        <dbReference type="SMART" id="SM00507"/>
    </source>
</evidence>
<feature type="region of interest" description="Disordered" evidence="1">
    <location>
        <begin position="277"/>
        <end position="311"/>
    </location>
</feature>
<feature type="compositionally biased region" description="Pro residues" evidence="1">
    <location>
        <begin position="289"/>
        <end position="304"/>
    </location>
</feature>
<accession>A0ABM7KGH3</accession>
<organism evidence="3 4">
    <name type="scientific">Mycobacterium branderi</name>
    <dbReference type="NCBI Taxonomy" id="43348"/>
    <lineage>
        <taxon>Bacteria</taxon>
        <taxon>Bacillati</taxon>
        <taxon>Actinomycetota</taxon>
        <taxon>Actinomycetes</taxon>
        <taxon>Mycobacteriales</taxon>
        <taxon>Mycobacteriaceae</taxon>
        <taxon>Mycobacterium</taxon>
    </lineage>
</organism>
<sequence length="473" mass="50510">MFDNSLPGLEALECADDAMVVAAIAGWARVEAAAAARRLAAIGELVERRVHGGSPEAGRWSCDNWDAMAAEVAAAQGLSHGMASGQMYLAVALRDRLPRVAALFADGMIGYGLVRTIAWHTDLIKDPEALRLVDKSLAEDAVRFGPLSANKTVQAIEAIVDQYDPGALRRTRANARSRDVVIDSADQESGTAPMWGRLFAADAAVLDRRLMQMAHEVCDDDPRTLAQRRADALGALAAGVERLACGCGNADCPAAGEGAERSANVVIHVVAQESAVQAQVDPHLSGQPAPAPLGPDEPLSGPPEPEPDVPAVRLPPAVLTSGAVVPPALLAELIRNGAKLEPLWHPGDTAPESGYRPSAALQRFVRCRDMTCRFPNCDRPAEFCDLDHTVPYPLGPTHASNIKCLCRKHHLLKTFWTAWHDEQYPDGTVVWTSPTGQKYTTRPGSRLLFPSLCLPTGQLPSAQCRCNHPASAG</sequence>
<dbReference type="RefSeq" id="WP_232080099.1">
    <property type="nucleotide sequence ID" value="NZ_AP022606.1"/>
</dbReference>
<feature type="domain" description="HNH nuclease" evidence="2">
    <location>
        <begin position="360"/>
        <end position="411"/>
    </location>
</feature>
<dbReference type="Proteomes" id="UP000467379">
    <property type="component" value="Chromosome"/>
</dbReference>
<name>A0ABM7KGH3_9MYCO</name>
<evidence type="ECO:0000256" key="1">
    <source>
        <dbReference type="SAM" id="MobiDB-lite"/>
    </source>
</evidence>
<protein>
    <recommendedName>
        <fullName evidence="2">HNH nuclease domain-containing protein</fullName>
    </recommendedName>
</protein>
<proteinExistence type="predicted"/>
<dbReference type="EMBL" id="AP022606">
    <property type="protein sequence ID" value="BBZ10187.1"/>
    <property type="molecule type" value="Genomic_DNA"/>
</dbReference>
<dbReference type="Pfam" id="PF02720">
    <property type="entry name" value="DUF222"/>
    <property type="match status" value="1"/>
</dbReference>
<gene>
    <name evidence="3" type="ORF">MBRA_03820</name>
</gene>
<evidence type="ECO:0000313" key="3">
    <source>
        <dbReference type="EMBL" id="BBZ10187.1"/>
    </source>
</evidence>
<dbReference type="SMART" id="SM00507">
    <property type="entry name" value="HNHc"/>
    <property type="match status" value="1"/>
</dbReference>
<dbReference type="InterPro" id="IPR003870">
    <property type="entry name" value="DUF222"/>
</dbReference>
<dbReference type="CDD" id="cd00085">
    <property type="entry name" value="HNHc"/>
    <property type="match status" value="1"/>
</dbReference>
<reference evidence="3 4" key="1">
    <citation type="journal article" date="2019" name="Emerg. Microbes Infect.">
        <title>Comprehensive subspecies identification of 175 nontuberculous mycobacteria species based on 7547 genomic profiles.</title>
        <authorList>
            <person name="Matsumoto Y."/>
            <person name="Kinjo T."/>
            <person name="Motooka D."/>
            <person name="Nabeya D."/>
            <person name="Jung N."/>
            <person name="Uechi K."/>
            <person name="Horii T."/>
            <person name="Iida T."/>
            <person name="Fujita J."/>
            <person name="Nakamura S."/>
        </authorList>
    </citation>
    <scope>NUCLEOTIDE SEQUENCE [LARGE SCALE GENOMIC DNA]</scope>
    <source>
        <strain evidence="3 4">JCM 12687</strain>
    </source>
</reference>
<evidence type="ECO:0000313" key="4">
    <source>
        <dbReference type="Proteomes" id="UP000467379"/>
    </source>
</evidence>
<keyword evidence="4" id="KW-1185">Reference proteome</keyword>